<gene>
    <name evidence="1" type="ORF">HUJ06_011047</name>
</gene>
<proteinExistence type="predicted"/>
<sequence length="110" mass="12075">MQGVEKFLVEDEIHGFTCESVIKLPVCDALLSFEQDNDSMHVGTSIWPCSLVLIKFIEGWLVTHTSSPSTLNPYAHLLNFFGKRTIELGSRCGPVGMGGTLLALPGHHSY</sequence>
<dbReference type="Gene3D" id="3.40.50.150">
    <property type="entry name" value="Vaccinia Virus protein VP39"/>
    <property type="match status" value="1"/>
</dbReference>
<dbReference type="Proteomes" id="UP000607653">
    <property type="component" value="Unassembled WGS sequence"/>
</dbReference>
<reference evidence="1 2" key="1">
    <citation type="journal article" date="2020" name="Mol. Biol. Evol.">
        <title>Distinct Expression and Methylation Patterns for Genes with Different Fates following a Single Whole-Genome Duplication in Flowering Plants.</title>
        <authorList>
            <person name="Shi T."/>
            <person name="Rahmani R.S."/>
            <person name="Gugger P.F."/>
            <person name="Wang M."/>
            <person name="Li H."/>
            <person name="Zhang Y."/>
            <person name="Li Z."/>
            <person name="Wang Q."/>
            <person name="Van de Peer Y."/>
            <person name="Marchal K."/>
            <person name="Chen J."/>
        </authorList>
    </citation>
    <scope>NUCLEOTIDE SEQUENCE [LARGE SCALE GENOMIC DNA]</scope>
    <source>
        <tissue evidence="1">Leaf</tissue>
    </source>
</reference>
<comment type="caution">
    <text evidence="1">The sequence shown here is derived from an EMBL/GenBank/DDBJ whole genome shotgun (WGS) entry which is preliminary data.</text>
</comment>
<dbReference type="AlphaFoldDB" id="A0A822YMR6"/>
<name>A0A822YMR6_NELNU</name>
<evidence type="ECO:0000313" key="2">
    <source>
        <dbReference type="Proteomes" id="UP000607653"/>
    </source>
</evidence>
<evidence type="ECO:0000313" key="1">
    <source>
        <dbReference type="EMBL" id="DAD32196.1"/>
    </source>
</evidence>
<protein>
    <submittedName>
        <fullName evidence="1">Uncharacterized protein</fullName>
    </submittedName>
</protein>
<organism evidence="1 2">
    <name type="scientific">Nelumbo nucifera</name>
    <name type="common">Sacred lotus</name>
    <dbReference type="NCBI Taxonomy" id="4432"/>
    <lineage>
        <taxon>Eukaryota</taxon>
        <taxon>Viridiplantae</taxon>
        <taxon>Streptophyta</taxon>
        <taxon>Embryophyta</taxon>
        <taxon>Tracheophyta</taxon>
        <taxon>Spermatophyta</taxon>
        <taxon>Magnoliopsida</taxon>
        <taxon>Proteales</taxon>
        <taxon>Nelumbonaceae</taxon>
        <taxon>Nelumbo</taxon>
    </lineage>
</organism>
<dbReference type="InterPro" id="IPR029063">
    <property type="entry name" value="SAM-dependent_MTases_sf"/>
</dbReference>
<keyword evidence="2" id="KW-1185">Reference proteome</keyword>
<dbReference type="Pfam" id="PF10294">
    <property type="entry name" value="Methyltransf_16"/>
    <property type="match status" value="1"/>
</dbReference>
<dbReference type="EMBL" id="DUZY01000003">
    <property type="protein sequence ID" value="DAD32196.1"/>
    <property type="molecule type" value="Genomic_DNA"/>
</dbReference>
<accession>A0A822YMR6</accession>
<dbReference type="InterPro" id="IPR019410">
    <property type="entry name" value="Methyltransf_16"/>
</dbReference>